<accession>T1CXQ2</accession>
<reference evidence="1" key="1">
    <citation type="submission" date="2013-08" db="EMBL/GenBank/DDBJ databases">
        <authorList>
            <person name="Mendez C."/>
            <person name="Richter M."/>
            <person name="Ferrer M."/>
            <person name="Sanchez J."/>
        </authorList>
    </citation>
    <scope>NUCLEOTIDE SEQUENCE</scope>
</reference>
<dbReference type="GO" id="GO:0032259">
    <property type="term" value="P:methylation"/>
    <property type="evidence" value="ECO:0007669"/>
    <property type="project" value="UniProtKB-KW"/>
</dbReference>
<gene>
    <name evidence="1" type="ORF">B1A_04239</name>
</gene>
<evidence type="ECO:0000313" key="1">
    <source>
        <dbReference type="EMBL" id="EQD74910.1"/>
    </source>
</evidence>
<organism evidence="1">
    <name type="scientific">mine drainage metagenome</name>
    <dbReference type="NCBI Taxonomy" id="410659"/>
    <lineage>
        <taxon>unclassified sequences</taxon>
        <taxon>metagenomes</taxon>
        <taxon>ecological metagenomes</taxon>
    </lineage>
</organism>
<protein>
    <submittedName>
        <fullName evidence="1">Site-specific DNA-methyltransferase (Adenine-specific)</fullName>
    </submittedName>
</protein>
<keyword evidence="1" id="KW-0808">Transferase</keyword>
<dbReference type="EMBL" id="AUZX01003068">
    <property type="protein sequence ID" value="EQD74910.1"/>
    <property type="molecule type" value="Genomic_DNA"/>
</dbReference>
<reference evidence="1" key="2">
    <citation type="journal article" date="2014" name="ISME J.">
        <title>Microbial stratification in low pH oxic and suboxic macroscopic growths along an acid mine drainage.</title>
        <authorList>
            <person name="Mendez-Garcia C."/>
            <person name="Mesa V."/>
            <person name="Sprenger R.R."/>
            <person name="Richter M."/>
            <person name="Diez M.S."/>
            <person name="Solano J."/>
            <person name="Bargiela R."/>
            <person name="Golyshina O.V."/>
            <person name="Manteca A."/>
            <person name="Ramos J.L."/>
            <person name="Gallego J.R."/>
            <person name="Llorente I."/>
            <person name="Martins Dos Santos V.A."/>
            <person name="Jensen O.N."/>
            <person name="Pelaez A.I."/>
            <person name="Sanchez J."/>
            <person name="Ferrer M."/>
        </authorList>
    </citation>
    <scope>NUCLEOTIDE SEQUENCE</scope>
</reference>
<dbReference type="GO" id="GO:0008168">
    <property type="term" value="F:methyltransferase activity"/>
    <property type="evidence" value="ECO:0007669"/>
    <property type="project" value="UniProtKB-KW"/>
</dbReference>
<proteinExistence type="predicted"/>
<dbReference type="AlphaFoldDB" id="T1CXQ2"/>
<name>T1CXQ2_9ZZZZ</name>
<keyword evidence="1" id="KW-0489">Methyltransferase</keyword>
<feature type="non-terminal residue" evidence="1">
    <location>
        <position position="52"/>
    </location>
</feature>
<comment type="caution">
    <text evidence="1">The sequence shown here is derived from an EMBL/GenBank/DDBJ whole genome shotgun (WGS) entry which is preliminary data.</text>
</comment>
<sequence length="52" mass="5633">MPTLDWIGKQAVVKHHKDVPCRLLEPVAKLSCGDANSSNLIVQGDNLHALKA</sequence>